<dbReference type="EMBL" id="CADCUP010000089">
    <property type="protein sequence ID" value="CAA9386442.1"/>
    <property type="molecule type" value="Genomic_DNA"/>
</dbReference>
<evidence type="ECO:0000313" key="2">
    <source>
        <dbReference type="EMBL" id="CAA9386442.1"/>
    </source>
</evidence>
<evidence type="ECO:0000256" key="1">
    <source>
        <dbReference type="SAM" id="MobiDB-lite"/>
    </source>
</evidence>
<gene>
    <name evidence="2" type="ORF">AVDCRST_MAG06-1291</name>
</gene>
<feature type="compositionally biased region" description="Basic residues" evidence="1">
    <location>
        <begin position="1"/>
        <end position="26"/>
    </location>
</feature>
<sequence length="50" mass="5819">VPERLHPRRRRCRARRARPLAVRRGRRDPGHPAGPAPRPAGLRWRARALL</sequence>
<feature type="region of interest" description="Disordered" evidence="1">
    <location>
        <begin position="1"/>
        <end position="42"/>
    </location>
</feature>
<organism evidence="2">
    <name type="scientific">uncultured Nocardioides sp</name>
    <dbReference type="NCBI Taxonomy" id="198441"/>
    <lineage>
        <taxon>Bacteria</taxon>
        <taxon>Bacillati</taxon>
        <taxon>Actinomycetota</taxon>
        <taxon>Actinomycetes</taxon>
        <taxon>Propionibacteriales</taxon>
        <taxon>Nocardioidaceae</taxon>
        <taxon>Nocardioides</taxon>
        <taxon>environmental samples</taxon>
    </lineage>
</organism>
<accession>A0A6J4NJ51</accession>
<dbReference type="AlphaFoldDB" id="A0A6J4NJ51"/>
<reference evidence="2" key="1">
    <citation type="submission" date="2020-02" db="EMBL/GenBank/DDBJ databases">
        <authorList>
            <person name="Meier V. D."/>
        </authorList>
    </citation>
    <scope>NUCLEOTIDE SEQUENCE</scope>
    <source>
        <strain evidence="2">AVDCRST_MAG06</strain>
    </source>
</reference>
<proteinExistence type="predicted"/>
<feature type="non-terminal residue" evidence="2">
    <location>
        <position position="50"/>
    </location>
</feature>
<name>A0A6J4NJ51_9ACTN</name>
<protein>
    <submittedName>
        <fullName evidence="2">Uncharacterized protein</fullName>
    </submittedName>
</protein>
<feature type="non-terminal residue" evidence="2">
    <location>
        <position position="1"/>
    </location>
</feature>